<comment type="subcellular location">
    <subcellularLocation>
        <location evidence="3 22">Secreted</location>
    </subcellularLocation>
</comment>
<evidence type="ECO:0000256" key="21">
    <source>
        <dbReference type="PIRSR" id="PIRSR600823-5"/>
    </source>
</evidence>
<dbReference type="PROSITE" id="PS00436">
    <property type="entry name" value="PEROXIDASE_2"/>
    <property type="match status" value="1"/>
</dbReference>
<feature type="binding site" evidence="19">
    <location>
        <position position="191"/>
    </location>
    <ligand>
        <name>Ca(2+)</name>
        <dbReference type="ChEBI" id="CHEBI:29108"/>
        <label>2</label>
    </ligand>
</feature>
<keyword evidence="6 22" id="KW-0964">Secreted</keyword>
<keyword evidence="10 22" id="KW-0732">Signal</keyword>
<keyword evidence="25" id="KW-1185">Reference proteome</keyword>
<evidence type="ECO:0000256" key="17">
    <source>
        <dbReference type="PIRSR" id="PIRSR600823-1"/>
    </source>
</evidence>
<feature type="binding site" evidence="18">
    <location>
        <position position="160"/>
    </location>
    <ligand>
        <name>substrate</name>
    </ligand>
</feature>
<feature type="binding site" evidence="19">
    <location>
        <position position="88"/>
    </location>
    <ligand>
        <name>Ca(2+)</name>
        <dbReference type="ChEBI" id="CHEBI:29108"/>
        <label>1</label>
    </ligand>
</feature>
<dbReference type="AlphaFoldDB" id="A0A2Z7CPA5"/>
<dbReference type="GO" id="GO:0020037">
    <property type="term" value="F:heme binding"/>
    <property type="evidence" value="ECO:0007669"/>
    <property type="project" value="UniProtKB-UniRule"/>
</dbReference>
<dbReference type="GO" id="GO:0140825">
    <property type="term" value="F:lactoperoxidase activity"/>
    <property type="evidence" value="ECO:0007669"/>
    <property type="project" value="UniProtKB-EC"/>
</dbReference>
<evidence type="ECO:0000256" key="9">
    <source>
        <dbReference type="ARBA" id="ARBA00022723"/>
    </source>
</evidence>
<accession>A0A2Z7CPA5</accession>
<evidence type="ECO:0000256" key="14">
    <source>
        <dbReference type="ARBA" id="ARBA00023157"/>
    </source>
</evidence>
<evidence type="ECO:0000256" key="15">
    <source>
        <dbReference type="ARBA" id="ARBA00023180"/>
    </source>
</evidence>
<dbReference type="PRINTS" id="PR00461">
    <property type="entry name" value="PLPEROXIDASE"/>
</dbReference>
<keyword evidence="14 21" id="KW-1015">Disulfide bond</keyword>
<evidence type="ECO:0000256" key="1">
    <source>
        <dbReference type="ARBA" id="ARBA00000189"/>
    </source>
</evidence>
<dbReference type="GO" id="GO:0046872">
    <property type="term" value="F:metal ion binding"/>
    <property type="evidence" value="ECO:0007669"/>
    <property type="project" value="UniProtKB-UniRule"/>
</dbReference>
<feature type="binding site" evidence="19">
    <location>
        <position position="253"/>
    </location>
    <ligand>
        <name>Ca(2+)</name>
        <dbReference type="ChEBI" id="CHEBI:29108"/>
        <label>2</label>
    </ligand>
</feature>
<dbReference type="EMBL" id="KQ993804">
    <property type="protein sequence ID" value="KZV48890.1"/>
    <property type="molecule type" value="Genomic_DNA"/>
</dbReference>
<dbReference type="GO" id="GO:0006979">
    <property type="term" value="P:response to oxidative stress"/>
    <property type="evidence" value="ECO:0007669"/>
    <property type="project" value="UniProtKB-UniRule"/>
</dbReference>
<dbReference type="GO" id="GO:0042744">
    <property type="term" value="P:hydrogen peroxide catabolic process"/>
    <property type="evidence" value="ECO:0007669"/>
    <property type="project" value="UniProtKB-KW"/>
</dbReference>
<evidence type="ECO:0000256" key="2">
    <source>
        <dbReference type="ARBA" id="ARBA00002322"/>
    </source>
</evidence>
<gene>
    <name evidence="24" type="ORF">F511_16697</name>
</gene>
<evidence type="ECO:0000256" key="11">
    <source>
        <dbReference type="ARBA" id="ARBA00022837"/>
    </source>
</evidence>
<evidence type="ECO:0000256" key="4">
    <source>
        <dbReference type="ARBA" id="ARBA00006873"/>
    </source>
</evidence>
<dbReference type="GO" id="GO:0005576">
    <property type="term" value="C:extracellular region"/>
    <property type="evidence" value="ECO:0007669"/>
    <property type="project" value="UniProtKB-SubCell"/>
</dbReference>
<dbReference type="InterPro" id="IPR002016">
    <property type="entry name" value="Haem_peroxidase"/>
</dbReference>
<keyword evidence="9 19" id="KW-0479">Metal-binding</keyword>
<feature type="binding site" description="axial binding residue" evidence="19">
    <location>
        <position position="190"/>
    </location>
    <ligand>
        <name>heme b</name>
        <dbReference type="ChEBI" id="CHEBI:60344"/>
    </ligand>
    <ligandPart>
        <name>Fe</name>
        <dbReference type="ChEBI" id="CHEBI:18248"/>
    </ligandPart>
</feature>
<evidence type="ECO:0000313" key="25">
    <source>
        <dbReference type="Proteomes" id="UP000250235"/>
    </source>
</evidence>
<dbReference type="Gene3D" id="1.10.520.10">
    <property type="match status" value="1"/>
</dbReference>
<dbReference type="InterPro" id="IPR019793">
    <property type="entry name" value="Peroxidases_heam-ligand_BS"/>
</dbReference>
<organism evidence="24 25">
    <name type="scientific">Dorcoceras hygrometricum</name>
    <dbReference type="NCBI Taxonomy" id="472368"/>
    <lineage>
        <taxon>Eukaryota</taxon>
        <taxon>Viridiplantae</taxon>
        <taxon>Streptophyta</taxon>
        <taxon>Embryophyta</taxon>
        <taxon>Tracheophyta</taxon>
        <taxon>Spermatophyta</taxon>
        <taxon>Magnoliopsida</taxon>
        <taxon>eudicotyledons</taxon>
        <taxon>Gunneridae</taxon>
        <taxon>Pentapetalae</taxon>
        <taxon>asterids</taxon>
        <taxon>lamiids</taxon>
        <taxon>Lamiales</taxon>
        <taxon>Gesneriaceae</taxon>
        <taxon>Didymocarpoideae</taxon>
        <taxon>Trichosporeae</taxon>
        <taxon>Loxocarpinae</taxon>
        <taxon>Dorcoceras</taxon>
    </lineage>
</organism>
<keyword evidence="15" id="KW-0325">Glycoprotein</keyword>
<dbReference type="InterPro" id="IPR000823">
    <property type="entry name" value="Peroxidase_pln"/>
</dbReference>
<feature type="binding site" evidence="19">
    <location>
        <position position="70"/>
    </location>
    <ligand>
        <name>Ca(2+)</name>
        <dbReference type="ChEBI" id="CHEBI:29108"/>
        <label>1</label>
    </ligand>
</feature>
<dbReference type="SUPFAM" id="SSF48113">
    <property type="entry name" value="Heme-dependent peroxidases"/>
    <property type="match status" value="1"/>
</dbReference>
<feature type="chain" id="PRO_5016193759" description="Peroxidase" evidence="22">
    <location>
        <begin position="21"/>
        <end position="328"/>
    </location>
</feature>
<keyword evidence="11 19" id="KW-0106">Calcium</keyword>
<dbReference type="PRINTS" id="PR00458">
    <property type="entry name" value="PEROXIDASE"/>
</dbReference>
<dbReference type="Pfam" id="PF00141">
    <property type="entry name" value="peroxidase"/>
    <property type="match status" value="1"/>
</dbReference>
<feature type="binding site" evidence="19">
    <location>
        <position position="79"/>
    </location>
    <ligand>
        <name>Ca(2+)</name>
        <dbReference type="ChEBI" id="CHEBI:29108"/>
        <label>1</label>
    </ligand>
</feature>
<reference evidence="24 25" key="1">
    <citation type="journal article" date="2015" name="Proc. Natl. Acad. Sci. U.S.A.">
        <title>The resurrection genome of Boea hygrometrica: A blueprint for survival of dehydration.</title>
        <authorList>
            <person name="Xiao L."/>
            <person name="Yang G."/>
            <person name="Zhang L."/>
            <person name="Yang X."/>
            <person name="Zhao S."/>
            <person name="Ji Z."/>
            <person name="Zhou Q."/>
            <person name="Hu M."/>
            <person name="Wang Y."/>
            <person name="Chen M."/>
            <person name="Xu Y."/>
            <person name="Jin H."/>
            <person name="Xiao X."/>
            <person name="Hu G."/>
            <person name="Bao F."/>
            <person name="Hu Y."/>
            <person name="Wan P."/>
            <person name="Li L."/>
            <person name="Deng X."/>
            <person name="Kuang T."/>
            <person name="Xiang C."/>
            <person name="Zhu J.K."/>
            <person name="Oliver M.J."/>
            <person name="He Y."/>
        </authorList>
    </citation>
    <scope>NUCLEOTIDE SEQUENCE [LARGE SCALE GENOMIC DNA]</scope>
    <source>
        <strain evidence="25">cv. XS01</strain>
    </source>
</reference>
<dbReference type="Gene3D" id="1.10.420.10">
    <property type="entry name" value="Peroxidase, domain 2"/>
    <property type="match status" value="1"/>
</dbReference>
<keyword evidence="8 22" id="KW-0349">Heme</keyword>
<comment type="similarity">
    <text evidence="4">Belongs to the peroxidase family. Ascorbate peroxidase subfamily.</text>
</comment>
<comment type="cofactor">
    <cofactor evidence="19 22">
        <name>Ca(2+)</name>
        <dbReference type="ChEBI" id="CHEBI:29108"/>
    </cofactor>
    <text evidence="19 22">Binds 2 calcium ions per subunit.</text>
</comment>
<evidence type="ECO:0000313" key="24">
    <source>
        <dbReference type="EMBL" id="KZV48890.1"/>
    </source>
</evidence>
<dbReference type="Proteomes" id="UP000250235">
    <property type="component" value="Unassembled WGS sequence"/>
</dbReference>
<evidence type="ECO:0000259" key="23">
    <source>
        <dbReference type="PROSITE" id="PS50873"/>
    </source>
</evidence>
<evidence type="ECO:0000256" key="6">
    <source>
        <dbReference type="ARBA" id="ARBA00022525"/>
    </source>
</evidence>
<comment type="function">
    <text evidence="2">Removal of H(2)O(2), oxidation of toxic reductants, biosynthesis and degradation of lignin, suberization, auxin catabolism, response to environmental stresses such as wounding, pathogen attack and oxidative stress. These functions might be dependent on each isozyme/isoform in each plant tissue.</text>
</comment>
<evidence type="ECO:0000256" key="5">
    <source>
        <dbReference type="ARBA" id="ARBA00012313"/>
    </source>
</evidence>
<feature type="site" description="Transition state stabilizer" evidence="20">
    <location>
        <position position="65"/>
    </location>
</feature>
<proteinExistence type="inferred from homology"/>
<feature type="disulfide bond" evidence="21">
    <location>
        <begin position="120"/>
        <end position="320"/>
    </location>
</feature>
<dbReference type="PANTHER" id="PTHR31517:SF59">
    <property type="entry name" value="PEROXIDASE"/>
    <property type="match status" value="1"/>
</dbReference>
<comment type="catalytic activity">
    <reaction evidence="1 22">
        <text>2 a phenolic donor + H2O2 = 2 a phenolic radical donor + 2 H2O</text>
        <dbReference type="Rhea" id="RHEA:56136"/>
        <dbReference type="ChEBI" id="CHEBI:15377"/>
        <dbReference type="ChEBI" id="CHEBI:16240"/>
        <dbReference type="ChEBI" id="CHEBI:139520"/>
        <dbReference type="ChEBI" id="CHEBI:139521"/>
        <dbReference type="EC" id="1.11.1.7"/>
    </reaction>
</comment>
<dbReference type="InterPro" id="IPR010255">
    <property type="entry name" value="Haem_peroxidase_sf"/>
</dbReference>
<evidence type="ECO:0000256" key="22">
    <source>
        <dbReference type="RuleBase" id="RU362060"/>
    </source>
</evidence>
<evidence type="ECO:0000256" key="10">
    <source>
        <dbReference type="ARBA" id="ARBA00022729"/>
    </source>
</evidence>
<dbReference type="FunFam" id="1.10.520.10:FF:000006">
    <property type="entry name" value="Peroxidase"/>
    <property type="match status" value="1"/>
</dbReference>
<evidence type="ECO:0000256" key="8">
    <source>
        <dbReference type="ARBA" id="ARBA00022617"/>
    </source>
</evidence>
<dbReference type="EC" id="1.11.1.7" evidence="5 22"/>
<evidence type="ECO:0000256" key="12">
    <source>
        <dbReference type="ARBA" id="ARBA00023002"/>
    </source>
</evidence>
<feature type="active site" description="Proton acceptor" evidence="17">
    <location>
        <position position="69"/>
    </location>
</feature>
<comment type="cofactor">
    <cofactor evidence="19 22">
        <name>heme b</name>
        <dbReference type="ChEBI" id="CHEBI:60344"/>
    </cofactor>
    <text evidence="19 22">Binds 1 heme b (iron(II)-protoporphyrin IX) group per subunit.</text>
</comment>
<feature type="signal peptide" evidence="22">
    <location>
        <begin position="1"/>
        <end position="20"/>
    </location>
</feature>
<evidence type="ECO:0000256" key="19">
    <source>
        <dbReference type="PIRSR" id="PIRSR600823-3"/>
    </source>
</evidence>
<dbReference type="PROSITE" id="PS00435">
    <property type="entry name" value="PEROXIDASE_1"/>
    <property type="match status" value="1"/>
</dbReference>
<keyword evidence="12 22" id="KW-0560">Oxidoreductase</keyword>
<dbReference type="OrthoDB" id="2113341at2759"/>
<name>A0A2Z7CPA5_9LAMI</name>
<comment type="similarity">
    <text evidence="22">Belongs to the peroxidase family. Classical plant (class III) peroxidase subfamily.</text>
</comment>
<feature type="disulfide bond" evidence="21">
    <location>
        <begin position="36"/>
        <end position="114"/>
    </location>
</feature>
<dbReference type="InterPro" id="IPR033905">
    <property type="entry name" value="Secretory_peroxidase"/>
</dbReference>
<feature type="domain" description="Plant heme peroxidase family profile" evidence="23">
    <location>
        <begin position="26"/>
        <end position="324"/>
    </location>
</feature>
<feature type="binding site" evidence="19">
    <location>
        <position position="245"/>
    </location>
    <ligand>
        <name>Ca(2+)</name>
        <dbReference type="ChEBI" id="CHEBI:29108"/>
        <label>2</label>
    </ligand>
</feature>
<protein>
    <recommendedName>
        <fullName evidence="5 22">Peroxidase</fullName>
        <ecNumber evidence="5 22">1.11.1.7</ecNumber>
    </recommendedName>
</protein>
<feature type="binding site" evidence="19">
    <location>
        <position position="77"/>
    </location>
    <ligand>
        <name>Ca(2+)</name>
        <dbReference type="ChEBI" id="CHEBI:29108"/>
        <label>1</label>
    </ligand>
</feature>
<feature type="disulfide bond" evidence="21">
    <location>
        <begin position="197"/>
        <end position="229"/>
    </location>
</feature>
<dbReference type="CDD" id="cd00693">
    <property type="entry name" value="secretory_peroxidase"/>
    <property type="match status" value="1"/>
</dbReference>
<evidence type="ECO:0000256" key="7">
    <source>
        <dbReference type="ARBA" id="ARBA00022559"/>
    </source>
</evidence>
<dbReference type="InterPro" id="IPR019794">
    <property type="entry name" value="Peroxidases_AS"/>
</dbReference>
<evidence type="ECO:0000256" key="3">
    <source>
        <dbReference type="ARBA" id="ARBA00004613"/>
    </source>
</evidence>
<evidence type="ECO:0000256" key="16">
    <source>
        <dbReference type="ARBA" id="ARBA00023324"/>
    </source>
</evidence>
<sequence>MEKVIIVFAFMLFAARSGWCETATPPLVVDFYNGLCSDIDVEATVGSVIASLYEQDPTIAAALLRLQFHDCFVRGCDASILIDGHDTEKTSPSNRMVRGFDVIEAAKSSLEAICPGVVSCADIIIMATRDAVSLAGGERYTVQTGRRDGTVSVAADVKTPAASISVTDSIKVFGDKGLTPTDMVYLLGAHTIGVARCSTFEDRLYNFSNTGEPDPTMDPTLRATLIDSCPRDITTDEDTVDLDQDPSSSSIVDSSYFKQILLNRGILQIDQELALDQWTQPIVNAIVQRSDFATRFGEAMVKLGAVEVLTGEQGQVRQFCNRIIEQQK</sequence>
<feature type="binding site" evidence="19">
    <location>
        <position position="75"/>
    </location>
    <ligand>
        <name>Ca(2+)</name>
        <dbReference type="ChEBI" id="CHEBI:29108"/>
        <label>1</label>
    </ligand>
</feature>
<evidence type="ECO:0000256" key="18">
    <source>
        <dbReference type="PIRSR" id="PIRSR600823-2"/>
    </source>
</evidence>
<evidence type="ECO:0000256" key="20">
    <source>
        <dbReference type="PIRSR" id="PIRSR600823-4"/>
    </source>
</evidence>
<evidence type="ECO:0000256" key="13">
    <source>
        <dbReference type="ARBA" id="ARBA00023004"/>
    </source>
</evidence>
<keyword evidence="16 22" id="KW-0376">Hydrogen peroxide</keyword>
<feature type="binding site" evidence="19">
    <location>
        <position position="73"/>
    </location>
    <ligand>
        <name>Ca(2+)</name>
        <dbReference type="ChEBI" id="CHEBI:29108"/>
        <label>1</label>
    </ligand>
</feature>
<keyword evidence="7 22" id="KW-0575">Peroxidase</keyword>
<dbReference type="FunFam" id="1.10.420.10:FF:000007">
    <property type="entry name" value="Peroxidase"/>
    <property type="match status" value="1"/>
</dbReference>
<dbReference type="PROSITE" id="PS50873">
    <property type="entry name" value="PEROXIDASE_4"/>
    <property type="match status" value="1"/>
</dbReference>
<keyword evidence="13 19" id="KW-0408">Iron</keyword>
<dbReference type="PANTHER" id="PTHR31517">
    <property type="match status" value="1"/>
</dbReference>
<feature type="disulfide bond" evidence="21">
    <location>
        <begin position="71"/>
        <end position="76"/>
    </location>
</feature>